<evidence type="ECO:0000256" key="1">
    <source>
        <dbReference type="SAM" id="Phobius"/>
    </source>
</evidence>
<dbReference type="AlphaFoldDB" id="A0A0U0WB60"/>
<gene>
    <name evidence="2" type="ORF">BN971_03050</name>
</gene>
<name>A0A0U0WB60_MYCBE</name>
<proteinExistence type="predicted"/>
<keyword evidence="1 2" id="KW-0812">Transmembrane</keyword>
<feature type="transmembrane region" description="Helical" evidence="1">
    <location>
        <begin position="52"/>
        <end position="73"/>
    </location>
</feature>
<reference evidence="2 3" key="1">
    <citation type="submission" date="2015-03" db="EMBL/GenBank/DDBJ databases">
        <authorList>
            <person name="Murphy D."/>
        </authorList>
    </citation>
    <scope>NUCLEOTIDE SEQUENCE [LARGE SCALE GENOMIC DNA]</scope>
    <source>
        <strain evidence="2 3">DSM 44277</strain>
    </source>
</reference>
<organism evidence="2 3">
    <name type="scientific">Mycobacterium bohemicum DSM 44277</name>
    <dbReference type="NCBI Taxonomy" id="1236609"/>
    <lineage>
        <taxon>Bacteria</taxon>
        <taxon>Bacillati</taxon>
        <taxon>Actinomycetota</taxon>
        <taxon>Actinomycetes</taxon>
        <taxon>Mycobacteriales</taxon>
        <taxon>Mycobacteriaceae</taxon>
        <taxon>Mycobacterium</taxon>
    </lineage>
</organism>
<dbReference type="RefSeq" id="WP_085179329.1">
    <property type="nucleotide sequence ID" value="NZ_CSTD01000003.1"/>
</dbReference>
<protein>
    <submittedName>
        <fullName evidence="2">Transmembrane protein</fullName>
    </submittedName>
</protein>
<dbReference type="EMBL" id="CSTD01000003">
    <property type="protein sequence ID" value="CPR11762.1"/>
    <property type="molecule type" value="Genomic_DNA"/>
</dbReference>
<keyword evidence="1" id="KW-0472">Membrane</keyword>
<sequence length="86" mass="9087" precursor="true">MITRYRALLELALACAALAGAGVGWVHARHPVAVAPVAEGQPATSSLVYDPQLLLLTMMLITTAGVLAVVGIARLRRVSRRLRPSS</sequence>
<evidence type="ECO:0000313" key="2">
    <source>
        <dbReference type="EMBL" id="CPR11762.1"/>
    </source>
</evidence>
<dbReference type="Proteomes" id="UP000198875">
    <property type="component" value="Unassembled WGS sequence"/>
</dbReference>
<accession>A0A0U0WB60</accession>
<keyword evidence="1" id="KW-1133">Transmembrane helix</keyword>
<evidence type="ECO:0000313" key="3">
    <source>
        <dbReference type="Proteomes" id="UP000198875"/>
    </source>
</evidence>